<evidence type="ECO:0000313" key="2">
    <source>
        <dbReference type="Proteomes" id="UP000015104"/>
    </source>
</evidence>
<name>T1JVM2_TETUR</name>
<protein>
    <submittedName>
        <fullName evidence="1">Uncharacterized protein</fullName>
    </submittedName>
</protein>
<keyword evidence="2" id="KW-1185">Reference proteome</keyword>
<dbReference type="HOGENOM" id="CLU_3320600_0_0_1"/>
<sequence>MDQIGISNGTPEADLPRYHVNLFKQLATQPTTFPLGSRL</sequence>
<dbReference type="EMBL" id="CAEY01000795">
    <property type="status" value="NOT_ANNOTATED_CDS"/>
    <property type="molecule type" value="Genomic_DNA"/>
</dbReference>
<accession>T1JVM2</accession>
<dbReference type="EnsemblMetazoa" id="tetur02g05110.1">
    <property type="protein sequence ID" value="tetur02g05110.1"/>
    <property type="gene ID" value="tetur02g05110"/>
</dbReference>
<proteinExistence type="predicted"/>
<dbReference type="Proteomes" id="UP000015104">
    <property type="component" value="Unassembled WGS sequence"/>
</dbReference>
<organism evidence="1 2">
    <name type="scientific">Tetranychus urticae</name>
    <name type="common">Two-spotted spider mite</name>
    <dbReference type="NCBI Taxonomy" id="32264"/>
    <lineage>
        <taxon>Eukaryota</taxon>
        <taxon>Metazoa</taxon>
        <taxon>Ecdysozoa</taxon>
        <taxon>Arthropoda</taxon>
        <taxon>Chelicerata</taxon>
        <taxon>Arachnida</taxon>
        <taxon>Acari</taxon>
        <taxon>Acariformes</taxon>
        <taxon>Trombidiformes</taxon>
        <taxon>Prostigmata</taxon>
        <taxon>Eleutherengona</taxon>
        <taxon>Raphignathae</taxon>
        <taxon>Tetranychoidea</taxon>
        <taxon>Tetranychidae</taxon>
        <taxon>Tetranychus</taxon>
    </lineage>
</organism>
<evidence type="ECO:0000313" key="1">
    <source>
        <dbReference type="EnsemblMetazoa" id="tetur02g05110.1"/>
    </source>
</evidence>
<reference evidence="1" key="2">
    <citation type="submission" date="2015-06" db="UniProtKB">
        <authorList>
            <consortium name="EnsemblMetazoa"/>
        </authorList>
    </citation>
    <scope>IDENTIFICATION</scope>
</reference>
<dbReference type="AlphaFoldDB" id="T1JVM2"/>
<reference evidence="2" key="1">
    <citation type="submission" date="2011-08" db="EMBL/GenBank/DDBJ databases">
        <authorList>
            <person name="Rombauts S."/>
        </authorList>
    </citation>
    <scope>NUCLEOTIDE SEQUENCE</scope>
    <source>
        <strain evidence="2">London</strain>
    </source>
</reference>